<feature type="compositionally biased region" description="Acidic residues" evidence="1">
    <location>
        <begin position="63"/>
        <end position="117"/>
    </location>
</feature>
<organism evidence="2 3">
    <name type="scientific">Eragrostis curvula</name>
    <name type="common">weeping love grass</name>
    <dbReference type="NCBI Taxonomy" id="38414"/>
    <lineage>
        <taxon>Eukaryota</taxon>
        <taxon>Viridiplantae</taxon>
        <taxon>Streptophyta</taxon>
        <taxon>Embryophyta</taxon>
        <taxon>Tracheophyta</taxon>
        <taxon>Spermatophyta</taxon>
        <taxon>Magnoliopsida</taxon>
        <taxon>Liliopsida</taxon>
        <taxon>Poales</taxon>
        <taxon>Poaceae</taxon>
        <taxon>PACMAD clade</taxon>
        <taxon>Chloridoideae</taxon>
        <taxon>Eragrostideae</taxon>
        <taxon>Eragrostidinae</taxon>
        <taxon>Eragrostis</taxon>
    </lineage>
</organism>
<sequence>MRTLQSLYQKATGKRSAESSGSGRSRVKARGSKGGGRRRVRGSRAPSPAPSVHESEEEREREQEQEEEEEQREQQEEEEQQEQEASEEQQEEEASEEDGDGEEEDEEEEEDGEEQEASGDVPSVWERGPARLPPRPIPIERRPLVRPKEKKGWETIVPGDHKRLPAGILGLLCRRHFPGMVPLSDGGEEPALTWAHYKRVADVPDEGGRDFRTVADRVVGELWDFFRVEPEWSDRAVRRAYNACPKLNTDMHYEARVQAMRTYYAKQLGRKIEKKEARTIWLAAEQYMQVIPWWCASHRDCWEYFVSRWCDPEWQKMHESQAHQGRPCPPLMAWAMAHKGKASSIEVDYNPEDGPEAYSNPTVHTRLSQYTEMAREKHGPEWDPSTEDLDGEIIMKVGGGPATGGDGGKATGIGGEVPGTAAGTAGKVRCEAAGTARKDAGGPAAANVDDVSPVAQWWDATAATTSSSSCRHFESESGHSEYIRWIQQSAGFPSQCLVTVPSLSSPSSDVACSCICTSIA</sequence>
<evidence type="ECO:0000256" key="1">
    <source>
        <dbReference type="SAM" id="MobiDB-lite"/>
    </source>
</evidence>
<gene>
    <name evidence="2" type="ORF">EJB05_14087</name>
</gene>
<dbReference type="OrthoDB" id="686875at2759"/>
<dbReference type="PANTHER" id="PTHR33157">
    <property type="entry name" value="AUTONOMOUS TRANSPOSABLE ELEMENT EN-1 MOSAIC PROTEIN-RELATED"/>
    <property type="match status" value="1"/>
</dbReference>
<feature type="compositionally biased region" description="Basic residues" evidence="1">
    <location>
        <begin position="25"/>
        <end position="42"/>
    </location>
</feature>
<name>A0A5J9VXG8_9POAL</name>
<reference evidence="2 3" key="1">
    <citation type="journal article" date="2019" name="Sci. Rep.">
        <title>A high-quality genome of Eragrostis curvula grass provides insights into Poaceae evolution and supports new strategies to enhance forage quality.</title>
        <authorList>
            <person name="Carballo J."/>
            <person name="Santos B.A.C.M."/>
            <person name="Zappacosta D."/>
            <person name="Garbus I."/>
            <person name="Selva J.P."/>
            <person name="Gallo C.A."/>
            <person name="Diaz A."/>
            <person name="Albertini E."/>
            <person name="Caccamo M."/>
            <person name="Echenique V."/>
        </authorList>
    </citation>
    <scope>NUCLEOTIDE SEQUENCE [LARGE SCALE GENOMIC DNA]</scope>
    <source>
        <strain evidence="3">cv. Victoria</strain>
        <tissue evidence="2">Leaf</tissue>
    </source>
</reference>
<evidence type="ECO:0000313" key="2">
    <source>
        <dbReference type="EMBL" id="TVU40618.1"/>
    </source>
</evidence>
<keyword evidence="3" id="KW-1185">Reference proteome</keyword>
<feature type="region of interest" description="Disordered" evidence="1">
    <location>
        <begin position="1"/>
        <end position="139"/>
    </location>
</feature>
<dbReference type="Gramene" id="TVU40618">
    <property type="protein sequence ID" value="TVU40618"/>
    <property type="gene ID" value="EJB05_14087"/>
</dbReference>
<dbReference type="Proteomes" id="UP000324897">
    <property type="component" value="Chromosome 4"/>
</dbReference>
<dbReference type="AlphaFoldDB" id="A0A5J9VXG8"/>
<dbReference type="GO" id="GO:0032196">
    <property type="term" value="P:transposition"/>
    <property type="evidence" value="ECO:0007669"/>
    <property type="project" value="InterPro"/>
</dbReference>
<proteinExistence type="predicted"/>
<accession>A0A5J9VXG8</accession>
<dbReference type="PANTHER" id="PTHR33157:SF12">
    <property type="entry name" value="TRANSPOSASE TNP1_EN_SPM-LIKE DOMAIN-CONTAINING PROTEIN"/>
    <property type="match status" value="1"/>
</dbReference>
<protein>
    <submittedName>
        <fullName evidence="2">Uncharacterized protein</fullName>
    </submittedName>
</protein>
<feature type="compositionally biased region" description="Low complexity" evidence="1">
    <location>
        <begin position="43"/>
        <end position="52"/>
    </location>
</feature>
<dbReference type="InterPro" id="IPR039266">
    <property type="entry name" value="EN-1/SPM"/>
</dbReference>
<feature type="non-terminal residue" evidence="2">
    <location>
        <position position="1"/>
    </location>
</feature>
<evidence type="ECO:0000313" key="3">
    <source>
        <dbReference type="Proteomes" id="UP000324897"/>
    </source>
</evidence>
<dbReference type="EMBL" id="RWGY01000007">
    <property type="protein sequence ID" value="TVU40618.1"/>
    <property type="molecule type" value="Genomic_DNA"/>
</dbReference>
<comment type="caution">
    <text evidence="2">The sequence shown here is derived from an EMBL/GenBank/DDBJ whole genome shotgun (WGS) entry which is preliminary data.</text>
</comment>
<feature type="compositionally biased region" description="Basic and acidic residues" evidence="1">
    <location>
        <begin position="53"/>
        <end position="62"/>
    </location>
</feature>